<evidence type="ECO:0000256" key="4">
    <source>
        <dbReference type="ARBA" id="ARBA00022723"/>
    </source>
</evidence>
<gene>
    <name evidence="6" type="ORF">ZBT109_2115</name>
</gene>
<proteinExistence type="inferred from homology"/>
<dbReference type="KEGG" id="zpl:ZBT109_2115"/>
<comment type="similarity">
    <text evidence="1">Belongs to the GTP cyclohydrolase I type 2/NIF3 family.</text>
</comment>
<dbReference type="GO" id="GO:0005737">
    <property type="term" value="C:cytoplasm"/>
    <property type="evidence" value="ECO:0007669"/>
    <property type="project" value="TreeGrafter"/>
</dbReference>
<dbReference type="EMBL" id="AP018933">
    <property type="protein sequence ID" value="BBG30852.1"/>
    <property type="molecule type" value="Genomic_DNA"/>
</dbReference>
<dbReference type="PANTHER" id="PTHR13799">
    <property type="entry name" value="NGG1 INTERACTING FACTOR 3"/>
    <property type="match status" value="1"/>
</dbReference>
<keyword evidence="7" id="KW-1185">Reference proteome</keyword>
<evidence type="ECO:0000256" key="3">
    <source>
        <dbReference type="ARBA" id="ARBA00022112"/>
    </source>
</evidence>
<accession>A0A348HGV0</accession>
<dbReference type="Pfam" id="PF01784">
    <property type="entry name" value="DUF34_NIF3"/>
    <property type="match status" value="1"/>
</dbReference>
<feature type="binding site" evidence="5">
    <location>
        <position position="219"/>
    </location>
    <ligand>
        <name>a divalent metal cation</name>
        <dbReference type="ChEBI" id="CHEBI:60240"/>
        <label>1</label>
    </ligand>
</feature>
<feature type="binding site" evidence="5">
    <location>
        <position position="63"/>
    </location>
    <ligand>
        <name>a divalent metal cation</name>
        <dbReference type="ChEBI" id="CHEBI:60240"/>
        <label>1</label>
    </ligand>
</feature>
<reference evidence="6 7" key="1">
    <citation type="submission" date="2018-09" db="EMBL/GenBank/DDBJ databases">
        <title>Zymobacter palmae IAM14233 (=T109) whole genome analysis.</title>
        <authorList>
            <person name="Yanase H."/>
        </authorList>
    </citation>
    <scope>NUCLEOTIDE SEQUENCE [LARGE SCALE GENOMIC DNA]</scope>
    <source>
        <strain evidence="6 7">IAM14233</strain>
    </source>
</reference>
<dbReference type="AlphaFoldDB" id="A0A348HGV0"/>
<dbReference type="GO" id="GO:0046872">
    <property type="term" value="F:metal ion binding"/>
    <property type="evidence" value="ECO:0007669"/>
    <property type="project" value="UniProtKB-KW"/>
</dbReference>
<evidence type="ECO:0000313" key="7">
    <source>
        <dbReference type="Proteomes" id="UP000267342"/>
    </source>
</evidence>
<dbReference type="InterPro" id="IPR002678">
    <property type="entry name" value="DUF34/NIF3"/>
</dbReference>
<dbReference type="NCBIfam" id="TIGR00486">
    <property type="entry name" value="YbgI_SA1388"/>
    <property type="match status" value="1"/>
</dbReference>
<evidence type="ECO:0000256" key="5">
    <source>
        <dbReference type="PIRSR" id="PIRSR602678-1"/>
    </source>
</evidence>
<evidence type="ECO:0000313" key="6">
    <source>
        <dbReference type="EMBL" id="BBG30852.1"/>
    </source>
</evidence>
<dbReference type="PANTHER" id="PTHR13799:SF14">
    <property type="entry name" value="GTP CYCLOHYDROLASE 1 TYPE 2 HOMOLOG"/>
    <property type="match status" value="1"/>
</dbReference>
<feature type="binding site" evidence="5">
    <location>
        <position position="223"/>
    </location>
    <ligand>
        <name>a divalent metal cation</name>
        <dbReference type="ChEBI" id="CHEBI:60240"/>
        <label>1</label>
    </ligand>
</feature>
<dbReference type="Proteomes" id="UP000267342">
    <property type="component" value="Chromosome"/>
</dbReference>
<dbReference type="Gene3D" id="3.40.1390.30">
    <property type="entry name" value="NIF3 (NGG1p interacting factor 3)-like"/>
    <property type="match status" value="2"/>
</dbReference>
<protein>
    <recommendedName>
        <fullName evidence="3">GTP cyclohydrolase 1 type 2 homolog</fullName>
    </recommendedName>
</protein>
<dbReference type="FunFam" id="3.40.1390.30:FF:000001">
    <property type="entry name" value="GTP cyclohydrolase 1 type 2"/>
    <property type="match status" value="1"/>
</dbReference>
<dbReference type="InterPro" id="IPR036069">
    <property type="entry name" value="DUF34/NIF3_sf"/>
</dbReference>
<comment type="subunit">
    <text evidence="2">Homohexamer.</text>
</comment>
<feature type="binding site" evidence="5">
    <location>
        <position position="101"/>
    </location>
    <ligand>
        <name>a divalent metal cation</name>
        <dbReference type="ChEBI" id="CHEBI:60240"/>
        <label>1</label>
    </ligand>
</feature>
<evidence type="ECO:0000256" key="1">
    <source>
        <dbReference type="ARBA" id="ARBA00006964"/>
    </source>
</evidence>
<organism evidence="6 7">
    <name type="scientific">Zymobacter palmae</name>
    <dbReference type="NCBI Taxonomy" id="33074"/>
    <lineage>
        <taxon>Bacteria</taxon>
        <taxon>Pseudomonadati</taxon>
        <taxon>Pseudomonadota</taxon>
        <taxon>Gammaproteobacteria</taxon>
        <taxon>Oceanospirillales</taxon>
        <taxon>Halomonadaceae</taxon>
        <taxon>Zymobacter group</taxon>
        <taxon>Zymobacter</taxon>
    </lineage>
</organism>
<dbReference type="SUPFAM" id="SSF102705">
    <property type="entry name" value="NIF3 (NGG1p interacting factor 3)-like"/>
    <property type="match status" value="1"/>
</dbReference>
<evidence type="ECO:0000256" key="2">
    <source>
        <dbReference type="ARBA" id="ARBA00011643"/>
    </source>
</evidence>
<dbReference type="OrthoDB" id="9800881at2"/>
<dbReference type="STRING" id="1123510.GCA_000620025_00779"/>
<feature type="binding site" evidence="5">
    <location>
        <position position="64"/>
    </location>
    <ligand>
        <name>a divalent metal cation</name>
        <dbReference type="ChEBI" id="CHEBI:60240"/>
        <label>2</label>
    </ligand>
</feature>
<name>A0A348HGV0_9GAMM</name>
<sequence>MLRDELIQRMDTLLEPEAFKDYTVNGLQVEGRREVRKVMTGVTACQALLDEAVAWGADMVLVHHGFFWKNEPSTVTGMRYHRLRALIKHDINLVAYHLPLDAHPDMGNNAQLGAEMAWYRTHVLDGPVGRGVVWKGRTSKPFEHDTLAAKLEARLGRAPLVIQAHQRPIQTICWCTGAAQDMIELAWQNGADAFVSGEISERTTHIARELGISYFAAGHHATERAGIRELGNWLARDTGVEHRFVDIDNPV</sequence>
<keyword evidence="4 5" id="KW-0479">Metal-binding</keyword>